<accession>A0A8J2RWK0</accession>
<feature type="region of interest" description="Disordered" evidence="6">
    <location>
        <begin position="16"/>
        <end position="41"/>
    </location>
</feature>
<dbReference type="OrthoDB" id="337464at2759"/>
<keyword evidence="3" id="KW-0963">Cytoplasm</keyword>
<dbReference type="EMBL" id="CAKKLH010000268">
    <property type="protein sequence ID" value="CAH0107333.1"/>
    <property type="molecule type" value="Genomic_DNA"/>
</dbReference>
<dbReference type="PANTHER" id="PTHR12474:SF0">
    <property type="entry name" value="SESTRIN HOMOLOG"/>
    <property type="match status" value="1"/>
</dbReference>
<dbReference type="AlphaFoldDB" id="A0A8J2RWK0"/>
<feature type="compositionally biased region" description="Low complexity" evidence="6">
    <location>
        <begin position="405"/>
        <end position="420"/>
    </location>
</feature>
<name>A0A8J2RWK0_9CRUS</name>
<evidence type="ECO:0000256" key="3">
    <source>
        <dbReference type="ARBA" id="ARBA00022490"/>
    </source>
</evidence>
<dbReference type="PANTHER" id="PTHR12474">
    <property type="entry name" value="P53 REGULATED PA26 NUCLEAR PROTEIN SESTRIN"/>
    <property type="match status" value="1"/>
</dbReference>
<comment type="catalytic activity">
    <reaction evidence="5">
        <text>a hydroperoxide + L-cysteinyl-[protein] = S-hydroxy-L-cysteinyl-[protein] + an alcohol</text>
        <dbReference type="Rhea" id="RHEA:67124"/>
        <dbReference type="Rhea" id="RHEA-COMP:10131"/>
        <dbReference type="Rhea" id="RHEA-COMP:17193"/>
        <dbReference type="ChEBI" id="CHEBI:29950"/>
        <dbReference type="ChEBI" id="CHEBI:30879"/>
        <dbReference type="ChEBI" id="CHEBI:35924"/>
        <dbReference type="ChEBI" id="CHEBI:61973"/>
    </reaction>
    <physiologicalReaction direction="left-to-right" evidence="5">
        <dbReference type="Rhea" id="RHEA:67125"/>
    </physiologicalReaction>
</comment>
<dbReference type="Pfam" id="PF04636">
    <property type="entry name" value="PA26"/>
    <property type="match status" value="1"/>
</dbReference>
<dbReference type="GO" id="GO:1904262">
    <property type="term" value="P:negative regulation of TORC1 signaling"/>
    <property type="evidence" value="ECO:0007669"/>
    <property type="project" value="TreeGrafter"/>
</dbReference>
<feature type="region of interest" description="Disordered" evidence="6">
    <location>
        <begin position="350"/>
        <end position="388"/>
    </location>
</feature>
<dbReference type="FunFam" id="1.20.1290.10:FF:000001">
    <property type="entry name" value="Sestrin 1"/>
    <property type="match status" value="1"/>
</dbReference>
<comment type="caution">
    <text evidence="7">The sequence shown here is derived from an EMBL/GenBank/DDBJ whole genome shotgun (WGS) entry which is preliminary data.</text>
</comment>
<dbReference type="InterPro" id="IPR029032">
    <property type="entry name" value="AhpD-like"/>
</dbReference>
<proteinExistence type="inferred from homology"/>
<evidence type="ECO:0008006" key="9">
    <source>
        <dbReference type="Google" id="ProtNLM"/>
    </source>
</evidence>
<evidence type="ECO:0000256" key="6">
    <source>
        <dbReference type="SAM" id="MobiDB-lite"/>
    </source>
</evidence>
<dbReference type="GO" id="GO:0070728">
    <property type="term" value="F:L-leucine binding"/>
    <property type="evidence" value="ECO:0007669"/>
    <property type="project" value="TreeGrafter"/>
</dbReference>
<dbReference type="Proteomes" id="UP000789390">
    <property type="component" value="Unassembled WGS sequence"/>
</dbReference>
<reference evidence="7" key="1">
    <citation type="submission" date="2021-11" db="EMBL/GenBank/DDBJ databases">
        <authorList>
            <person name="Schell T."/>
        </authorList>
    </citation>
    <scope>NUCLEOTIDE SEQUENCE</scope>
    <source>
        <strain evidence="7">M5</strain>
    </source>
</reference>
<dbReference type="GO" id="GO:0016239">
    <property type="term" value="P:positive regulation of macroautophagy"/>
    <property type="evidence" value="ECO:0007669"/>
    <property type="project" value="TreeGrafter"/>
</dbReference>
<feature type="compositionally biased region" description="Low complexity" evidence="6">
    <location>
        <begin position="350"/>
        <end position="375"/>
    </location>
</feature>
<feature type="region of interest" description="Disordered" evidence="6">
    <location>
        <begin position="405"/>
        <end position="441"/>
    </location>
</feature>
<evidence type="ECO:0000256" key="2">
    <source>
        <dbReference type="ARBA" id="ARBA00008350"/>
    </source>
</evidence>
<dbReference type="SUPFAM" id="SSF69118">
    <property type="entry name" value="AhpD-like"/>
    <property type="match status" value="1"/>
</dbReference>
<comment type="similarity">
    <text evidence="2">Belongs to the sestrin family.</text>
</comment>
<feature type="compositionally biased region" description="Low complexity" evidence="6">
    <location>
        <begin position="16"/>
        <end position="40"/>
    </location>
</feature>
<dbReference type="GO" id="GO:0005634">
    <property type="term" value="C:nucleus"/>
    <property type="evidence" value="ECO:0007669"/>
    <property type="project" value="InterPro"/>
</dbReference>
<protein>
    <recommendedName>
        <fullName evidence="9">Sestrin</fullName>
    </recommendedName>
</protein>
<evidence type="ECO:0000256" key="4">
    <source>
        <dbReference type="ARBA" id="ARBA00023002"/>
    </source>
</evidence>
<dbReference type="GO" id="GO:0071233">
    <property type="term" value="P:cellular response to L-leucine"/>
    <property type="evidence" value="ECO:0007669"/>
    <property type="project" value="TreeGrafter"/>
</dbReference>
<dbReference type="GO" id="GO:1990253">
    <property type="term" value="P:cellular response to leucine starvation"/>
    <property type="evidence" value="ECO:0007669"/>
    <property type="project" value="TreeGrafter"/>
</dbReference>
<keyword evidence="4" id="KW-0560">Oxidoreductase</keyword>
<dbReference type="InterPro" id="IPR006730">
    <property type="entry name" value="Sestrin"/>
</dbReference>
<dbReference type="GO" id="GO:0016684">
    <property type="term" value="F:oxidoreductase activity, acting on peroxide as acceptor"/>
    <property type="evidence" value="ECO:0007669"/>
    <property type="project" value="TreeGrafter"/>
</dbReference>
<evidence type="ECO:0000256" key="1">
    <source>
        <dbReference type="ARBA" id="ARBA00004496"/>
    </source>
</evidence>
<evidence type="ECO:0000313" key="8">
    <source>
        <dbReference type="Proteomes" id="UP000789390"/>
    </source>
</evidence>
<dbReference type="GO" id="GO:1901031">
    <property type="term" value="P:regulation of response to reactive oxygen species"/>
    <property type="evidence" value="ECO:0007669"/>
    <property type="project" value="InterPro"/>
</dbReference>
<evidence type="ECO:0000256" key="5">
    <source>
        <dbReference type="ARBA" id="ARBA00049242"/>
    </source>
</evidence>
<gene>
    <name evidence="7" type="ORF">DGAL_LOCUS10625</name>
</gene>
<organism evidence="7 8">
    <name type="scientific">Daphnia galeata</name>
    <dbReference type="NCBI Taxonomy" id="27404"/>
    <lineage>
        <taxon>Eukaryota</taxon>
        <taxon>Metazoa</taxon>
        <taxon>Ecdysozoa</taxon>
        <taxon>Arthropoda</taxon>
        <taxon>Crustacea</taxon>
        <taxon>Branchiopoda</taxon>
        <taxon>Diplostraca</taxon>
        <taxon>Cladocera</taxon>
        <taxon>Anomopoda</taxon>
        <taxon>Daphniidae</taxon>
        <taxon>Daphnia</taxon>
    </lineage>
</organism>
<evidence type="ECO:0000313" key="7">
    <source>
        <dbReference type="EMBL" id="CAH0107333.1"/>
    </source>
</evidence>
<comment type="subcellular location">
    <subcellularLocation>
        <location evidence="1">Cytoplasm</location>
    </subcellularLocation>
</comment>
<sequence length="677" mass="73958">MYLKVESVSAVEIASSSSSSSNTSSSSRHNSLSSSSSLSSGIRPLGVSKIHVPLQHRLGGGAAAAAAVAAAASAATGAAACTPDEIYCYTQSNSNINRTTSLHYNTICYPAAAPYYHPMYANQTTAAAIAPATAALNRGFCRLPSQQHHHHHQYDSATANSSHNNIMGIHHNDANAFASTVDVQHGPGRPDRLEQVMSLHPQYLKIFNKSQSFIMRGDGPLPFHYRHYIAIMAAGRHQCSYLIQQQMSEFLSVGGDERWLNGLHSIPAKLRDLYEINKILAHRPWLITKQHIEKLTKGSDSWSLGELVHALVILSSYHAISSFVFGVGIGDGEDEPPCSSKSTAAITITTPTAATPSGNSSSGQSTPTSTSGSPPQLTNGGSGGSPLVSATREIVTTSAAAAAAIGAGSNQGSRSNSGRGSPDEPRSAAGSRRGTGDFGMMQDHELTAGGLDALMMRMKNLDQHRQEYSAEEQTKRYEHVESQSAELGVVGSSTTVDGFSSTRPKPEISQFIDDPDFTYQDFARRGSVNLIPTFRVQDYSWDDHAFSLINRLYNDVGNLLDDKFRLMYQLTYNFMGSKKDVDTSRFRTAIWNYIQCMFGIRHDDYDYGEVNQVLERSLKAYIKTAVCFPERLTRADYNNVLKELHHSEKIHVNLMLLEARIQAELLYALRAVMRYMI</sequence>
<keyword evidence="8" id="KW-1185">Reference proteome</keyword>
<dbReference type="GO" id="GO:0005737">
    <property type="term" value="C:cytoplasm"/>
    <property type="evidence" value="ECO:0007669"/>
    <property type="project" value="UniProtKB-SubCell"/>
</dbReference>